<keyword evidence="1" id="KW-0175">Coiled coil</keyword>
<reference evidence="5" key="1">
    <citation type="journal article" date="2023" name="Commun. Biol.">
        <title>Genome analysis of Parmales, the sister group of diatoms, reveals the evolutionary specialization of diatoms from phago-mixotrophs to photoautotrophs.</title>
        <authorList>
            <person name="Ban H."/>
            <person name="Sato S."/>
            <person name="Yoshikawa S."/>
            <person name="Yamada K."/>
            <person name="Nakamura Y."/>
            <person name="Ichinomiya M."/>
            <person name="Sato N."/>
            <person name="Blanc-Mathieu R."/>
            <person name="Endo H."/>
            <person name="Kuwata A."/>
            <person name="Ogata H."/>
        </authorList>
    </citation>
    <scope>NUCLEOTIDE SEQUENCE [LARGE SCALE GENOMIC DNA]</scope>
    <source>
        <strain evidence="5">NIES 3701</strain>
    </source>
</reference>
<evidence type="ECO:0000313" key="4">
    <source>
        <dbReference type="EMBL" id="GMH90820.1"/>
    </source>
</evidence>
<evidence type="ECO:0000313" key="5">
    <source>
        <dbReference type="Proteomes" id="UP001165085"/>
    </source>
</evidence>
<dbReference type="InterPro" id="IPR023393">
    <property type="entry name" value="START-like_dom_sf"/>
</dbReference>
<sequence length="988" mass="112704">MDRSAKSPRKTFVFTRPQLGSIVEQFLLAGGQLTTQDDTEPFLDFVDIDVEVAMEEGLYSSNKDQEFLTKYAHEPLKVTSSAPHPIVSSVSSVGKILSSKSSVARKKNNTIVPLIENLASTAFSVLNSPNAMMYMENKRRDNEFEEKKIDLMDNKIQSYTHEEDEMFTLAQGLLSSIKMKGAIQFKNYKKTFSQTLTFQGFYNLKEADIYIKATYKVRGNHSHVAARFTNYYSTCMNPAFGAMKEADDEATDFLEIPNDHSAIFCQAYSFPSPLSDREIICNIVWKRLNDRTIIATFYPLTSHEQVENKDDKDFIRGSFHGAYKFTQLDDGSTEVELGKHLNFGGHLPRVIVHGFVIPNFDRMISNHQVYFLNSLPLVDLTKDDGKMLGEIFVNQIKKARKRGGWKKRAELTKIGVDEFLYCSVAMRELLPRHPWFRALLLEISLNQVKVAPTVTTALSEIKDQDAINLAKGLSTIILSNTEAPTAVDHWFAQNVALEEFETEYLWTRSFFVEIAQYNLNTSNLGLRLRVFGGALLSTVDLITDVYMTVKFFNTEGQEGYGRINAWIIGLTMLTQIILSYVNHFKKPGYFFKDALAVLVGFKPALDAYRVGSGAEQGEHQLLNPLAEMSYCKVVEVVFEAVPSTIIQIYALLLADKRGLDALASILVSALTVGFTSSMISYDWDTSPSQRAKAPSFYGFVPDKALTRAICFFSMIAISFAQVLLLTFSCALLAMTNTKFLALFIGLDTGIFSLYKIIKKDFYQQYNLSGILRLTQACLTRLTTTKLMVNYTMMFQLRNPNEAGGFMFMFAVLYSIVGSFISAHLYSNYYEGTTKLSDESLKNVLVTFSVVWLVSAVSFVSVVKRNYLHTFYSFETTSEYKRRCFMSFREDQEDLKIKVLKDHPDVYKKWGDELIKPWTINNWNRWEEEKPAWFTDKWIDHVPNHYVPYDWRVKYKKTKGRAIDAKSQQQKRRRSIDQVKALLGGEEDR</sequence>
<dbReference type="Proteomes" id="UP001165085">
    <property type="component" value="Unassembled WGS sequence"/>
</dbReference>
<keyword evidence="3" id="KW-0812">Transmembrane</keyword>
<feature type="transmembrane region" description="Helical" evidence="3">
    <location>
        <begin position="844"/>
        <end position="862"/>
    </location>
</feature>
<name>A0A9W7BR46_9STRA</name>
<keyword evidence="3" id="KW-0472">Membrane</keyword>
<feature type="transmembrane region" description="Helical" evidence="3">
    <location>
        <begin position="739"/>
        <end position="757"/>
    </location>
</feature>
<protein>
    <submittedName>
        <fullName evidence="4">Uncharacterized protein</fullName>
    </submittedName>
</protein>
<keyword evidence="3" id="KW-1133">Transmembrane helix</keyword>
<evidence type="ECO:0000256" key="2">
    <source>
        <dbReference type="SAM" id="MobiDB-lite"/>
    </source>
</evidence>
<accession>A0A9W7BR46</accession>
<feature type="transmembrane region" description="Helical" evidence="3">
    <location>
        <begin position="563"/>
        <end position="581"/>
    </location>
</feature>
<proteinExistence type="predicted"/>
<feature type="region of interest" description="Disordered" evidence="2">
    <location>
        <begin position="961"/>
        <end position="988"/>
    </location>
</feature>
<evidence type="ECO:0000256" key="1">
    <source>
        <dbReference type="SAM" id="Coils"/>
    </source>
</evidence>
<dbReference type="AlphaFoldDB" id="A0A9W7BR46"/>
<dbReference type="EMBL" id="BRXY01000377">
    <property type="protein sequence ID" value="GMH90820.1"/>
    <property type="molecule type" value="Genomic_DNA"/>
</dbReference>
<dbReference type="SUPFAM" id="SSF55961">
    <property type="entry name" value="Bet v1-like"/>
    <property type="match status" value="1"/>
</dbReference>
<feature type="coiled-coil region" evidence="1">
    <location>
        <begin position="135"/>
        <end position="162"/>
    </location>
</feature>
<evidence type="ECO:0000256" key="3">
    <source>
        <dbReference type="SAM" id="Phobius"/>
    </source>
</evidence>
<organism evidence="4 5">
    <name type="scientific">Triparma strigata</name>
    <dbReference type="NCBI Taxonomy" id="1606541"/>
    <lineage>
        <taxon>Eukaryota</taxon>
        <taxon>Sar</taxon>
        <taxon>Stramenopiles</taxon>
        <taxon>Ochrophyta</taxon>
        <taxon>Bolidophyceae</taxon>
        <taxon>Parmales</taxon>
        <taxon>Triparmaceae</taxon>
        <taxon>Triparma</taxon>
    </lineage>
</organism>
<gene>
    <name evidence="4" type="ORF">TrST_g3882</name>
</gene>
<feature type="transmembrane region" description="Helical" evidence="3">
    <location>
        <begin position="802"/>
        <end position="824"/>
    </location>
</feature>
<dbReference type="Gene3D" id="3.30.530.20">
    <property type="match status" value="1"/>
</dbReference>
<comment type="caution">
    <text evidence="4">The sequence shown here is derived from an EMBL/GenBank/DDBJ whole genome shotgun (WGS) entry which is preliminary data.</text>
</comment>
<keyword evidence="5" id="KW-1185">Reference proteome</keyword>
<dbReference type="OrthoDB" id="193494at2759"/>
<feature type="transmembrane region" description="Helical" evidence="3">
    <location>
        <begin position="704"/>
        <end position="733"/>
    </location>
</feature>